<dbReference type="SMART" id="SM00249">
    <property type="entry name" value="PHD"/>
    <property type="match status" value="1"/>
</dbReference>
<dbReference type="Pfam" id="PF00628">
    <property type="entry name" value="PHD"/>
    <property type="match status" value="1"/>
</dbReference>
<sequence length="589" mass="68394">MSDSDVSASGEGEDDEVYCICRSSDSSRFMIACDKCEEWYHGDCINVTERDARHIKRFYCDICRRKNPDLKIKYKESHKNRRHGEDKNKERSERLEKSDKHERSDKVERKSEKAERHEKHEKKSKDEHDHRREKEAKKAARAEKERARAEKERARAEKEKERARAEKAEKEREAEREREAAAAAAAAQPRPRPPRGCGLCTGCLRESDCGHCSTCRNAPHRPCKRRLCQGPPQPAPQPSPLRESNRPSPPPREPTPPPPPPPAPARRKSVETRRAPAVGRRRKRAELSDDETDLLESSSRQCYGPQCVKPSRPGSRYCSDQCGLNLARNRIFQVLPQRIQEWNMTRCVAEDRNMRTLERIRREQLDAQTQLERLNRAHHELDRLCERGRRGTIDPAALEDDTEEEPHSIHCVTCGHEVATRNAIRHMEKCFGKYESQTSFGSLYQTRVEGFNMFCDFYNPAQRTYCKRLRVLCPEHSKNPKVADDEVCGCPLVADVFTNMGQFCRAPKKKCLKHFSWEKLRRAELDMERVRWAMKMDELLEQERQCRQSMANRAGVLALMLHSTYDHDVMEKVQSQQKKMANKVKVKVS</sequence>
<reference evidence="16 17" key="1">
    <citation type="submission" date="2019-07" db="EMBL/GenBank/DDBJ databases">
        <title>Draft genome assembly of a fouling barnacle, Amphibalanus amphitrite (Darwin, 1854): The first reference genome for Thecostraca.</title>
        <authorList>
            <person name="Kim W."/>
        </authorList>
    </citation>
    <scope>NUCLEOTIDE SEQUENCE [LARGE SCALE GENOMIC DNA]</scope>
    <source>
        <strain evidence="16">SNU_AA5</strain>
        <tissue evidence="16">Soma without cirri and trophi</tissue>
    </source>
</reference>
<evidence type="ECO:0000256" key="4">
    <source>
        <dbReference type="ARBA" id="ARBA00022771"/>
    </source>
</evidence>
<evidence type="ECO:0000256" key="6">
    <source>
        <dbReference type="ARBA" id="ARBA00023015"/>
    </source>
</evidence>
<evidence type="ECO:0000313" key="17">
    <source>
        <dbReference type="Proteomes" id="UP000440578"/>
    </source>
</evidence>
<feature type="compositionally biased region" description="Low complexity" evidence="13">
    <location>
        <begin position="181"/>
        <end position="197"/>
    </location>
</feature>
<evidence type="ECO:0000256" key="12">
    <source>
        <dbReference type="PROSITE-ProRule" id="PRU00509"/>
    </source>
</evidence>
<dbReference type="GO" id="GO:0008270">
    <property type="term" value="F:zinc ion binding"/>
    <property type="evidence" value="ECO:0007669"/>
    <property type="project" value="UniProtKB-KW"/>
</dbReference>
<dbReference type="PROSITE" id="PS01359">
    <property type="entry name" value="ZF_PHD_1"/>
    <property type="match status" value="1"/>
</dbReference>
<feature type="region of interest" description="Disordered" evidence="13">
    <location>
        <begin position="223"/>
        <end position="311"/>
    </location>
</feature>
<dbReference type="PROSITE" id="PS51058">
    <property type="entry name" value="ZF_CXXC"/>
    <property type="match status" value="1"/>
</dbReference>
<keyword evidence="3" id="KW-0479">Metal-binding</keyword>
<evidence type="ECO:0000256" key="8">
    <source>
        <dbReference type="ARBA" id="ARBA00023163"/>
    </source>
</evidence>
<evidence type="ECO:0000256" key="13">
    <source>
        <dbReference type="SAM" id="MobiDB-lite"/>
    </source>
</evidence>
<evidence type="ECO:0000259" key="15">
    <source>
        <dbReference type="PROSITE" id="PS51058"/>
    </source>
</evidence>
<proteinExistence type="predicted"/>
<comment type="caution">
    <text evidence="16">The sequence shown here is derived from an EMBL/GenBank/DDBJ whole genome shotgun (WGS) entry which is preliminary data.</text>
</comment>
<dbReference type="GO" id="GO:0003677">
    <property type="term" value="F:DNA binding"/>
    <property type="evidence" value="ECO:0007669"/>
    <property type="project" value="UniProtKB-KW"/>
</dbReference>
<evidence type="ECO:0000259" key="14">
    <source>
        <dbReference type="PROSITE" id="PS50016"/>
    </source>
</evidence>
<dbReference type="PANTHER" id="PTHR46174:SF1">
    <property type="entry name" value="CXXC-TYPE ZINC FINGER PROTEIN 1"/>
    <property type="match status" value="1"/>
</dbReference>
<dbReference type="FunFam" id="3.30.40.10:FF:000138">
    <property type="entry name" value="CXXC-type zinc finger protein 1"/>
    <property type="match status" value="1"/>
</dbReference>
<feature type="domain" description="PHD-type" evidence="14">
    <location>
        <begin position="16"/>
        <end position="66"/>
    </location>
</feature>
<dbReference type="Proteomes" id="UP000440578">
    <property type="component" value="Unassembled WGS sequence"/>
</dbReference>
<dbReference type="EMBL" id="VIIS01001807">
    <property type="protein sequence ID" value="KAF0292516.1"/>
    <property type="molecule type" value="Genomic_DNA"/>
</dbReference>
<evidence type="ECO:0000313" key="16">
    <source>
        <dbReference type="EMBL" id="KAF0292516.1"/>
    </source>
</evidence>
<dbReference type="OrthoDB" id="419183at2759"/>
<evidence type="ECO:0000256" key="9">
    <source>
        <dbReference type="ARBA" id="ARBA00023242"/>
    </source>
</evidence>
<dbReference type="InterPro" id="IPR037869">
    <property type="entry name" value="Spp1/CFP1"/>
</dbReference>
<dbReference type="Gene3D" id="3.30.40.10">
    <property type="entry name" value="Zinc/RING finger domain, C3HC4 (zinc finger)"/>
    <property type="match status" value="1"/>
</dbReference>
<accession>A0A6A4VDE1</accession>
<dbReference type="InterPro" id="IPR019787">
    <property type="entry name" value="Znf_PHD-finger"/>
</dbReference>
<dbReference type="GO" id="GO:0048188">
    <property type="term" value="C:Set1C/COMPASS complex"/>
    <property type="evidence" value="ECO:0007669"/>
    <property type="project" value="InterPro"/>
</dbReference>
<dbReference type="InterPro" id="IPR011011">
    <property type="entry name" value="Znf_FYVE_PHD"/>
</dbReference>
<protein>
    <recommendedName>
        <fullName evidence="10">CXXC-type zinc finger protein 1</fullName>
    </recommendedName>
    <alternativeName>
        <fullName evidence="11">PHD finger and CXXC domain-containing protein 1</fullName>
    </alternativeName>
</protein>
<keyword evidence="9" id="KW-0539">Nucleus</keyword>
<organism evidence="16 17">
    <name type="scientific">Amphibalanus amphitrite</name>
    <name type="common">Striped barnacle</name>
    <name type="synonym">Balanus amphitrite</name>
    <dbReference type="NCBI Taxonomy" id="1232801"/>
    <lineage>
        <taxon>Eukaryota</taxon>
        <taxon>Metazoa</taxon>
        <taxon>Ecdysozoa</taxon>
        <taxon>Arthropoda</taxon>
        <taxon>Crustacea</taxon>
        <taxon>Multicrustacea</taxon>
        <taxon>Cirripedia</taxon>
        <taxon>Thoracica</taxon>
        <taxon>Thoracicalcarea</taxon>
        <taxon>Balanomorpha</taxon>
        <taxon>Balanoidea</taxon>
        <taxon>Balanidae</taxon>
        <taxon>Amphibalaninae</taxon>
        <taxon>Amphibalanus</taxon>
    </lineage>
</organism>
<feature type="domain" description="CXXC-type" evidence="15">
    <location>
        <begin position="188"/>
        <end position="229"/>
    </location>
</feature>
<dbReference type="Pfam" id="PF12269">
    <property type="entry name" value="CpG_bind_C"/>
    <property type="match status" value="1"/>
</dbReference>
<feature type="region of interest" description="Disordered" evidence="13">
    <location>
        <begin position="74"/>
        <end position="197"/>
    </location>
</feature>
<evidence type="ECO:0000256" key="7">
    <source>
        <dbReference type="ARBA" id="ARBA00023125"/>
    </source>
</evidence>
<dbReference type="PROSITE" id="PS50016">
    <property type="entry name" value="ZF_PHD_2"/>
    <property type="match status" value="1"/>
</dbReference>
<dbReference type="InterPro" id="IPR022056">
    <property type="entry name" value="CpG-bd_C"/>
</dbReference>
<dbReference type="InterPro" id="IPR019786">
    <property type="entry name" value="Zinc_finger_PHD-type_CS"/>
</dbReference>
<gene>
    <name evidence="16" type="primary">Cfp1_0</name>
    <name evidence="16" type="ORF">FJT64_009504</name>
</gene>
<keyword evidence="4 12" id="KW-0863">Zinc-finger</keyword>
<dbReference type="InterPro" id="IPR002857">
    <property type="entry name" value="Znf_CXXC"/>
</dbReference>
<comment type="subcellular location">
    <subcellularLocation>
        <location evidence="1">Nucleus</location>
    </subcellularLocation>
</comment>
<dbReference type="CDD" id="cd15553">
    <property type="entry name" value="PHD_Cfp1"/>
    <property type="match status" value="1"/>
</dbReference>
<keyword evidence="8" id="KW-0804">Transcription</keyword>
<dbReference type="InterPro" id="IPR013083">
    <property type="entry name" value="Znf_RING/FYVE/PHD"/>
</dbReference>
<keyword evidence="17" id="KW-1185">Reference proteome</keyword>
<dbReference type="GO" id="GO:0045893">
    <property type="term" value="P:positive regulation of DNA-templated transcription"/>
    <property type="evidence" value="ECO:0007669"/>
    <property type="project" value="TreeGrafter"/>
</dbReference>
<feature type="compositionally biased region" description="Basic and acidic residues" evidence="13">
    <location>
        <begin position="74"/>
        <end position="180"/>
    </location>
</feature>
<keyword evidence="7" id="KW-0238">DNA-binding</keyword>
<evidence type="ECO:0000256" key="1">
    <source>
        <dbReference type="ARBA" id="ARBA00004123"/>
    </source>
</evidence>
<keyword evidence="5" id="KW-0862">Zinc</keyword>
<evidence type="ECO:0000256" key="11">
    <source>
        <dbReference type="ARBA" id="ARBA00081451"/>
    </source>
</evidence>
<evidence type="ECO:0000256" key="2">
    <source>
        <dbReference type="ARBA" id="ARBA00022553"/>
    </source>
</evidence>
<evidence type="ECO:0000256" key="5">
    <source>
        <dbReference type="ARBA" id="ARBA00022833"/>
    </source>
</evidence>
<name>A0A6A4VDE1_AMPAM</name>
<dbReference type="SUPFAM" id="SSF57903">
    <property type="entry name" value="FYVE/PHD zinc finger"/>
    <property type="match status" value="1"/>
</dbReference>
<dbReference type="InterPro" id="IPR001965">
    <property type="entry name" value="Znf_PHD"/>
</dbReference>
<feature type="compositionally biased region" description="Pro residues" evidence="13">
    <location>
        <begin position="247"/>
        <end position="264"/>
    </location>
</feature>
<keyword evidence="6" id="KW-0805">Transcription regulation</keyword>
<evidence type="ECO:0000256" key="10">
    <source>
        <dbReference type="ARBA" id="ARBA00023828"/>
    </source>
</evidence>
<keyword evidence="2" id="KW-0597">Phosphoprotein</keyword>
<dbReference type="PANTHER" id="PTHR46174">
    <property type="entry name" value="CXXC-TYPE ZINC FINGER PROTEIN 1"/>
    <property type="match status" value="1"/>
</dbReference>
<evidence type="ECO:0000256" key="3">
    <source>
        <dbReference type="ARBA" id="ARBA00022723"/>
    </source>
</evidence>
<dbReference type="AlphaFoldDB" id="A0A6A4VDE1"/>